<comment type="caution">
    <text evidence="1">The sequence shown here is derived from an EMBL/GenBank/DDBJ whole genome shotgun (WGS) entry which is preliminary data.</text>
</comment>
<accession>A0A315XN19</accession>
<name>A0A315XN19_9EURY</name>
<evidence type="ECO:0000313" key="1">
    <source>
        <dbReference type="EMBL" id="PWB87520.1"/>
    </source>
</evidence>
<keyword evidence="2" id="KW-1185">Reference proteome</keyword>
<dbReference type="EMBL" id="MZGS01000020">
    <property type="protein sequence ID" value="PWB87520.1"/>
    <property type="molecule type" value="Genomic_DNA"/>
</dbReference>
<dbReference type="Proteomes" id="UP000251717">
    <property type="component" value="Unassembled WGS sequence"/>
</dbReference>
<dbReference type="AlphaFoldDB" id="A0A315XN19"/>
<proteinExistence type="predicted"/>
<protein>
    <submittedName>
        <fullName evidence="1">Uncharacterized protein</fullName>
    </submittedName>
</protein>
<sequence length="86" mass="9659">MKSSFLQVQNGSGKTTITRMARTIGVYINANDIKRLSLCSDLEAAVKAEELREEIVENGKISHLKQSFLLIGISSYLKKLKKKDIF</sequence>
<organism evidence="1 2">
    <name type="scientific">Methanobrevibacter thaueri</name>
    <dbReference type="NCBI Taxonomy" id="190975"/>
    <lineage>
        <taxon>Archaea</taxon>
        <taxon>Methanobacteriati</taxon>
        <taxon>Methanobacteriota</taxon>
        <taxon>Methanomada group</taxon>
        <taxon>Methanobacteria</taxon>
        <taxon>Methanobacteriales</taxon>
        <taxon>Methanobacteriaceae</taxon>
        <taxon>Methanobrevibacter</taxon>
    </lineage>
</organism>
<dbReference type="RefSeq" id="WP_243409705.1">
    <property type="nucleotide sequence ID" value="NZ_MZGS01000020.1"/>
</dbReference>
<gene>
    <name evidence="1" type="ORF">MBBTH_10860</name>
</gene>
<reference evidence="1 2" key="1">
    <citation type="submission" date="2017-03" db="EMBL/GenBank/DDBJ databases">
        <title>Genome sequence of Methanobrevibacter thaueri.</title>
        <authorList>
            <person name="Poehlein A."/>
            <person name="Seedorf H."/>
            <person name="Daniel R."/>
        </authorList>
    </citation>
    <scope>NUCLEOTIDE SEQUENCE [LARGE SCALE GENOMIC DNA]</scope>
    <source>
        <strain evidence="1 2">DSM 11995</strain>
    </source>
</reference>
<evidence type="ECO:0000313" key="2">
    <source>
        <dbReference type="Proteomes" id="UP000251717"/>
    </source>
</evidence>